<dbReference type="InterPro" id="IPR004148">
    <property type="entry name" value="BAR_dom"/>
</dbReference>
<evidence type="ECO:0000256" key="1">
    <source>
        <dbReference type="SAM" id="MobiDB-lite"/>
    </source>
</evidence>
<name>A0A0B2VX60_TOXCA</name>
<protein>
    <recommendedName>
        <fullName evidence="2">BAR domain-containing protein</fullName>
    </recommendedName>
</protein>
<dbReference type="GO" id="GO:0005737">
    <property type="term" value="C:cytoplasm"/>
    <property type="evidence" value="ECO:0007669"/>
    <property type="project" value="InterPro"/>
</dbReference>
<dbReference type="Proteomes" id="UP000031036">
    <property type="component" value="Unassembled WGS sequence"/>
</dbReference>
<sequence length="317" mass="35299">MGNADGAKDAPKCSTPKGTQCKGAESGGVANETAAGAEVITPMEMAAPNTLPENKHAFKKLFMKLGEKVGVKASELSDEYLSAVKDADAYKEMLCRLVVSMMSVLQPNPQLVPAAESTMNVECEQGKHPYELLAKTLEEVKAHFAEHMPSLETSIETCRNLATMDHECQRKGRRAMHFMRTFINVDCFELTEQRQALMACRQEMDFAKHSYAINASESNKRNYDAALSRFNQQSDKASEGMSKNAHEWISSHSLAFSDPEAGVAREGDAQAHVLKMLRVLSKKKEVHRAELIKFLDEMRIYHEKAHEACLKASRATW</sequence>
<dbReference type="InterPro" id="IPR027267">
    <property type="entry name" value="AH/BAR_dom_sf"/>
</dbReference>
<evidence type="ECO:0000313" key="3">
    <source>
        <dbReference type="EMBL" id="KHN86019.1"/>
    </source>
</evidence>
<proteinExistence type="predicted"/>
<comment type="caution">
    <text evidence="3">The sequence shown here is derived from an EMBL/GenBank/DDBJ whole genome shotgun (WGS) entry which is preliminary data.</text>
</comment>
<feature type="domain" description="BAR" evidence="2">
    <location>
        <begin position="56"/>
        <end position="242"/>
    </location>
</feature>
<dbReference type="AlphaFoldDB" id="A0A0B2VX60"/>
<dbReference type="OMA" id="IECPANE"/>
<organism evidence="3 4">
    <name type="scientific">Toxocara canis</name>
    <name type="common">Canine roundworm</name>
    <dbReference type="NCBI Taxonomy" id="6265"/>
    <lineage>
        <taxon>Eukaryota</taxon>
        <taxon>Metazoa</taxon>
        <taxon>Ecdysozoa</taxon>
        <taxon>Nematoda</taxon>
        <taxon>Chromadorea</taxon>
        <taxon>Rhabditida</taxon>
        <taxon>Spirurina</taxon>
        <taxon>Ascaridomorpha</taxon>
        <taxon>Ascaridoidea</taxon>
        <taxon>Toxocaridae</taxon>
        <taxon>Toxocara</taxon>
    </lineage>
</organism>
<gene>
    <name evidence="3" type="ORF">Tcan_12227</name>
</gene>
<dbReference type="Pfam" id="PF03114">
    <property type="entry name" value="BAR"/>
    <property type="match status" value="1"/>
</dbReference>
<feature type="compositionally biased region" description="Basic and acidic residues" evidence="1">
    <location>
        <begin position="1"/>
        <end position="11"/>
    </location>
</feature>
<reference evidence="3 4" key="1">
    <citation type="submission" date="2014-11" db="EMBL/GenBank/DDBJ databases">
        <title>Genetic blueprint of the zoonotic pathogen Toxocara canis.</title>
        <authorList>
            <person name="Zhu X.-Q."/>
            <person name="Korhonen P.K."/>
            <person name="Cai H."/>
            <person name="Young N.D."/>
            <person name="Nejsum P."/>
            <person name="von Samson-Himmelstjerna G."/>
            <person name="Boag P.R."/>
            <person name="Tan P."/>
            <person name="Li Q."/>
            <person name="Min J."/>
            <person name="Yang Y."/>
            <person name="Wang X."/>
            <person name="Fang X."/>
            <person name="Hall R.S."/>
            <person name="Hofmann A."/>
            <person name="Sternberg P.W."/>
            <person name="Jex A.R."/>
            <person name="Gasser R.B."/>
        </authorList>
    </citation>
    <scope>NUCLEOTIDE SEQUENCE [LARGE SCALE GENOMIC DNA]</scope>
    <source>
        <strain evidence="3">PN_DK_2014</strain>
    </source>
</reference>
<keyword evidence="4" id="KW-1185">Reference proteome</keyword>
<evidence type="ECO:0000313" key="4">
    <source>
        <dbReference type="Proteomes" id="UP000031036"/>
    </source>
</evidence>
<dbReference type="EMBL" id="JPKZ01000679">
    <property type="protein sequence ID" value="KHN86019.1"/>
    <property type="molecule type" value="Genomic_DNA"/>
</dbReference>
<feature type="region of interest" description="Disordered" evidence="1">
    <location>
        <begin position="1"/>
        <end position="28"/>
    </location>
</feature>
<evidence type="ECO:0000259" key="2">
    <source>
        <dbReference type="Pfam" id="PF03114"/>
    </source>
</evidence>
<accession>A0A0B2VX60</accession>
<dbReference type="SUPFAM" id="SSF103657">
    <property type="entry name" value="BAR/IMD domain-like"/>
    <property type="match status" value="1"/>
</dbReference>
<dbReference type="Gene3D" id="1.20.1270.60">
    <property type="entry name" value="Arfaptin homology (AH) domain/BAR domain"/>
    <property type="match status" value="1"/>
</dbReference>
<dbReference type="OrthoDB" id="5871842at2759"/>